<reference evidence="1 2" key="1">
    <citation type="journal article" date="2022" name="bioRxiv">
        <title>The genome of the oomycete Peronosclerospora sorghi, a cosmopolitan pathogen of maize and sorghum, is inflated with dispersed pseudogenes.</title>
        <authorList>
            <person name="Fletcher K."/>
            <person name="Martin F."/>
            <person name="Isakeit T."/>
            <person name="Cavanaugh K."/>
            <person name="Magill C."/>
            <person name="Michelmore R."/>
        </authorList>
    </citation>
    <scope>NUCLEOTIDE SEQUENCE [LARGE SCALE GENOMIC DNA]</scope>
    <source>
        <strain evidence="1">P6</strain>
    </source>
</reference>
<organism evidence="1 2">
    <name type="scientific">Peronosclerospora sorghi</name>
    <dbReference type="NCBI Taxonomy" id="230839"/>
    <lineage>
        <taxon>Eukaryota</taxon>
        <taxon>Sar</taxon>
        <taxon>Stramenopiles</taxon>
        <taxon>Oomycota</taxon>
        <taxon>Peronosporomycetes</taxon>
        <taxon>Peronosporales</taxon>
        <taxon>Peronosporaceae</taxon>
        <taxon>Peronosclerospora</taxon>
    </lineage>
</organism>
<sequence>MVPVRRRGACFLLARYRAHGSLVSLLLLLGVCQGAGDLVARLYRLETSGASVAKLALSAQALPSTVSSRLASHALVWDDLSGLMQRALLWDSGYVFASSAPTTANDGNNATLVRIFTACNEGMDDLLPGLAEIETLSKQTQDETCRVQSCGVIGHFLEPRNCSVARLRALTRCAVVASAMDGHEQVAGVYWAEDGRSASVPEPVVRRHTSLDTDASESLFAIHLSATAFTGLESCEPETNFILPCRGMDETLRLGTANASRQMEINVCPPVYGAAMDAWLRVLAEPSRETFSVLAIVMLVVLMLLCVVLILAVWWLKRSRDCLQDAYDRVRLEGAAGDDGCWSPTLNLLGPLASSKAVSDTFDEKRLTPMEVFFGARPRDRQAASKTNDTIARTRAEITVSNDQLCRKSSILRAFVSDPAIVTKRISFAQLHFLRLLAKGGSGEVWLGQYETRYVAMKCLLPTKRENPETLEQFADEIRMASLLAHPRIVAFCGVAWQSLLHLCAVTEYMPRGDLESLLANPVARQELILEGKRYDEKSDLFSFGVVLSEIDTCALPYEFSRRTKMRSMQIVHLVSKGKLLPSFREDCPASIRTLAQRCLSLDPAARPTAMEVAYELRSSIAPKLLEQLVSMDVDEELGTMMPSREQEDKC</sequence>
<proteinExistence type="predicted"/>
<protein>
    <submittedName>
        <fullName evidence="1">Uncharacterized protein</fullName>
    </submittedName>
</protein>
<gene>
    <name evidence="1" type="ORF">PsorP6_014301</name>
</gene>
<dbReference type="EMBL" id="CM047588">
    <property type="protein sequence ID" value="KAI9905980.1"/>
    <property type="molecule type" value="Genomic_DNA"/>
</dbReference>
<name>A0ACC0VHK0_9STRA</name>
<evidence type="ECO:0000313" key="2">
    <source>
        <dbReference type="Proteomes" id="UP001163321"/>
    </source>
</evidence>
<accession>A0ACC0VHK0</accession>
<comment type="caution">
    <text evidence="1">The sequence shown here is derived from an EMBL/GenBank/DDBJ whole genome shotgun (WGS) entry which is preliminary data.</text>
</comment>
<dbReference type="Proteomes" id="UP001163321">
    <property type="component" value="Chromosome 9"/>
</dbReference>
<keyword evidence="2" id="KW-1185">Reference proteome</keyword>
<evidence type="ECO:0000313" key="1">
    <source>
        <dbReference type="EMBL" id="KAI9905980.1"/>
    </source>
</evidence>